<evidence type="ECO:0000313" key="1">
    <source>
        <dbReference type="EMBL" id="KAH9416501.1"/>
    </source>
</evidence>
<reference evidence="1 2" key="2">
    <citation type="journal article" date="2022" name="Mol. Biol. Evol.">
        <title>Comparative Genomics Reveals Insights into the Divergent Evolution of Astigmatic Mites and Household Pest Adaptations.</title>
        <authorList>
            <person name="Xiong Q."/>
            <person name="Wan A.T."/>
            <person name="Liu X."/>
            <person name="Fung C.S."/>
            <person name="Xiao X."/>
            <person name="Malainual N."/>
            <person name="Hou J."/>
            <person name="Wang L."/>
            <person name="Wang M."/>
            <person name="Yang K.Y."/>
            <person name="Cui Y."/>
            <person name="Leung E.L."/>
            <person name="Nong W."/>
            <person name="Shin S.K."/>
            <person name="Au S.W."/>
            <person name="Jeong K.Y."/>
            <person name="Chew F.T."/>
            <person name="Hui J.H."/>
            <person name="Leung T.F."/>
            <person name="Tungtrongchitr A."/>
            <person name="Zhong N."/>
            <person name="Liu Z."/>
            <person name="Tsui S.K."/>
        </authorList>
    </citation>
    <scope>NUCLEOTIDE SEQUENCE [LARGE SCALE GENOMIC DNA]</scope>
    <source>
        <strain evidence="1">Derp</strain>
    </source>
</reference>
<accession>A0ABQ8J209</accession>
<comment type="caution">
    <text evidence="1">The sequence shown here is derived from an EMBL/GenBank/DDBJ whole genome shotgun (WGS) entry which is preliminary data.</text>
</comment>
<proteinExistence type="predicted"/>
<reference evidence="1 2" key="1">
    <citation type="journal article" date="2018" name="J. Allergy Clin. Immunol.">
        <title>High-quality assembly of Dermatophagoides pteronyssinus genome and transcriptome reveals a wide range of novel allergens.</title>
        <authorList>
            <person name="Liu X.Y."/>
            <person name="Yang K.Y."/>
            <person name="Wang M.Q."/>
            <person name="Kwok J.S."/>
            <person name="Zeng X."/>
            <person name="Yang Z."/>
            <person name="Xiao X.J."/>
            <person name="Lau C.P."/>
            <person name="Li Y."/>
            <person name="Huang Z.M."/>
            <person name="Ba J.G."/>
            <person name="Yim A.K."/>
            <person name="Ouyang C.Y."/>
            <person name="Ngai S.M."/>
            <person name="Chan T.F."/>
            <person name="Leung E.L."/>
            <person name="Liu L."/>
            <person name="Liu Z.G."/>
            <person name="Tsui S.K."/>
        </authorList>
    </citation>
    <scope>NUCLEOTIDE SEQUENCE [LARGE SCALE GENOMIC DNA]</scope>
    <source>
        <tissue evidence="1">Whole mite body</tissue>
    </source>
</reference>
<gene>
    <name evidence="1" type="ORF">DERP_014552</name>
</gene>
<dbReference type="EMBL" id="NJHN03000091">
    <property type="protein sequence ID" value="KAH9416501.1"/>
    <property type="molecule type" value="Genomic_DNA"/>
</dbReference>
<dbReference type="Proteomes" id="UP000887458">
    <property type="component" value="Unassembled WGS sequence"/>
</dbReference>
<keyword evidence="2" id="KW-1185">Reference proteome</keyword>
<protein>
    <submittedName>
        <fullName evidence="1">Uncharacterized protein</fullName>
    </submittedName>
</protein>
<sequence length="61" mass="7230">MAENKAQGFNFHVFFQCFAFSEQKSRDYCCITVQMIDLQIKINSLISENIFISPLFLFEKR</sequence>
<name>A0ABQ8J209_DERPT</name>
<organism evidence="1 2">
    <name type="scientific">Dermatophagoides pteronyssinus</name>
    <name type="common">European house dust mite</name>
    <dbReference type="NCBI Taxonomy" id="6956"/>
    <lineage>
        <taxon>Eukaryota</taxon>
        <taxon>Metazoa</taxon>
        <taxon>Ecdysozoa</taxon>
        <taxon>Arthropoda</taxon>
        <taxon>Chelicerata</taxon>
        <taxon>Arachnida</taxon>
        <taxon>Acari</taxon>
        <taxon>Acariformes</taxon>
        <taxon>Sarcoptiformes</taxon>
        <taxon>Astigmata</taxon>
        <taxon>Psoroptidia</taxon>
        <taxon>Analgoidea</taxon>
        <taxon>Pyroglyphidae</taxon>
        <taxon>Dermatophagoidinae</taxon>
        <taxon>Dermatophagoides</taxon>
    </lineage>
</organism>
<evidence type="ECO:0000313" key="2">
    <source>
        <dbReference type="Proteomes" id="UP000887458"/>
    </source>
</evidence>